<gene>
    <name evidence="2" type="ORF">DC041_0010710</name>
</gene>
<organism evidence="2 3">
    <name type="scientific">Schistosoma bovis</name>
    <name type="common">Blood fluke</name>
    <dbReference type="NCBI Taxonomy" id="6184"/>
    <lineage>
        <taxon>Eukaryota</taxon>
        <taxon>Metazoa</taxon>
        <taxon>Spiralia</taxon>
        <taxon>Lophotrochozoa</taxon>
        <taxon>Platyhelminthes</taxon>
        <taxon>Trematoda</taxon>
        <taxon>Digenea</taxon>
        <taxon>Strigeidida</taxon>
        <taxon>Schistosomatoidea</taxon>
        <taxon>Schistosomatidae</taxon>
        <taxon>Schistosoma</taxon>
    </lineage>
</organism>
<evidence type="ECO:0000313" key="3">
    <source>
        <dbReference type="Proteomes" id="UP000290809"/>
    </source>
</evidence>
<feature type="region of interest" description="Disordered" evidence="1">
    <location>
        <begin position="700"/>
        <end position="738"/>
    </location>
</feature>
<dbReference type="AlphaFoldDB" id="A0A430QTF6"/>
<accession>A0A430QTF6</accession>
<name>A0A430QTF6_SCHBO</name>
<proteinExistence type="predicted"/>
<comment type="caution">
    <text evidence="2">The sequence shown here is derived from an EMBL/GenBank/DDBJ whole genome shotgun (WGS) entry which is preliminary data.</text>
</comment>
<evidence type="ECO:0000256" key="1">
    <source>
        <dbReference type="SAM" id="MobiDB-lite"/>
    </source>
</evidence>
<protein>
    <submittedName>
        <fullName evidence="2">Uncharacterized protein</fullName>
    </submittedName>
</protein>
<dbReference type="EMBL" id="QMKO01000830">
    <property type="protein sequence ID" value="RTG90986.1"/>
    <property type="molecule type" value="Genomic_DNA"/>
</dbReference>
<sequence length="738" mass="83950">MGFRVEPKFVSKAVNDVICQVGQVNHEVSTQSEIPSIISVGVDSRPECALRHQGSYQVSPNIDRQSRQVQADIKQAFKHINMQTEEIIRENLISTNLVRAKQIETFEVTTQFGILTKDKDVETFVKSSSKETQTIESSPEAEVKMRSQQTFTRIRSKNYDVQTQSGTINISQAFQTLLDYRPTTEKRSTGMQHEMDFRVVQTTQLEPQTQETPTQTERVTLKDEQSFTSFKLKTYDVQTQFGSMLKSQAAQTPGEQRPVVEMKDMITQHEKRPEPIVHKKLQAMVQPTTTNTETQTMEERPPPVILPPKLIRHSETQTPQERRPVIEMKELLTQHEKRPEPIVHKKLQAMVQPTTINTETQTMEERPPPVILPPKLFDVQTQSGSVTIDSETQTPLERRPVVATKDASVHQETKPVQSIPKKLQATVVPPLENMATQTDSLAQPVVVPMVKTTHHEPQTQETPTQTERVTLKDEQSFTSFKLKTYDVQTQFGSMLKSQAAQTPGEQRPVVEMKDMITQHEKRPEPIVHKKLQAMVQPTTINTETQTMEERPPPVILPPKLFDVQTQSGSVTIDSETQTPLERRPVARLKMQKLQATVVPLENMATQTDSLAQPVVVPMVKTTHHEPQTQETPTQTERVTLKDEQSFTSFKLKTYDVQTQFGSMLKSQAAQTPGEQRPVVEMKDMITQHEKRPEPIVHKKLQAMVQPTTTNTETQTMEERPPPVILPPKLFTSKHNQDQ</sequence>
<dbReference type="Proteomes" id="UP000290809">
    <property type="component" value="Unassembled WGS sequence"/>
</dbReference>
<keyword evidence="3" id="KW-1185">Reference proteome</keyword>
<reference evidence="2 3" key="1">
    <citation type="journal article" date="2019" name="PLoS Pathog.">
        <title>Genome sequence of the bovine parasite Schistosoma bovis Tanzania.</title>
        <authorList>
            <person name="Oey H."/>
            <person name="Zakrzewski M."/>
            <person name="Gobert G."/>
            <person name="Gravermann K."/>
            <person name="Stoye J."/>
            <person name="Jones M."/>
            <person name="Mcmanus D."/>
            <person name="Krause L."/>
        </authorList>
    </citation>
    <scope>NUCLEOTIDE SEQUENCE [LARGE SCALE GENOMIC DNA]</scope>
    <source>
        <strain evidence="2 3">TAN1997</strain>
    </source>
</reference>
<evidence type="ECO:0000313" key="2">
    <source>
        <dbReference type="EMBL" id="RTG90986.1"/>
    </source>
</evidence>